<dbReference type="Pfam" id="PF12738">
    <property type="entry name" value="PTCB-BRCT"/>
    <property type="match status" value="2"/>
</dbReference>
<dbReference type="PROSITE" id="PS50172">
    <property type="entry name" value="BRCT"/>
    <property type="match status" value="4"/>
</dbReference>
<evidence type="ECO:0000256" key="1">
    <source>
        <dbReference type="SAM" id="MobiDB-lite"/>
    </source>
</evidence>
<feature type="region of interest" description="Disordered" evidence="1">
    <location>
        <begin position="460"/>
        <end position="535"/>
    </location>
</feature>
<dbReference type="EMBL" id="JBBWUH010000005">
    <property type="protein sequence ID" value="KAK8166510.1"/>
    <property type="molecule type" value="Genomic_DNA"/>
</dbReference>
<name>A0ABR1XTI2_9PEZI</name>
<proteinExistence type="predicted"/>
<feature type="domain" description="BRCT" evidence="2">
    <location>
        <begin position="798"/>
        <end position="853"/>
    </location>
</feature>
<sequence>MADSLIDGLSTKIFSPVSFTIIEGPSLQGERVDEVRMLALKEQLKLNGATFVPLDPQTGRIDDVRQVTHVISYTSDFPDYFDALDNFVHVVKPEWVVASFERNKTVNPRAYSPDPGLFMSDVIVSCAQDIPEGDKEAIMGGVLAMGGQYSSAVTKFTTHLVALSTETDMCQLAKAKNLKANIVLPHWFEDCLRLGKKIVEKPYELPDPEVLRATSPGPIAHYPSEAIQDATDPIPARLTLSPREPRVLQVFSGKKIMLAEDLGLSDRIRTTIEELLSAGNAEVVTDVDIADILVCHFRQGKDYVKASQGGKDVGNLAWLYYLITHDKWTSPTRRLLHYPVPKDGIPGFEKYTISLSNYVGDARVYLENLATACGASFSRVMRQENTHLVTAHLQSEKCDAAREWNIHLVNHLWLEESFAKCRELSLTNPRYTHFPPRTNLGEVVGQTQIDREAVEAHFFRRPAKRAQKEQVQKDDDAPSVEADLPVRSTPAAKKGRKPRNSLEVQTPEVERSRDGKENMTPLSTGGRGAKNKALTKLHDLAPDIALYEKESKRKGGVIHGGRRASEPDGKPKELLKRSLEPEDNEKEDSSTAKGRKTKKAKADTSANVLKLMLSGDDRWIGKTKKETEDKNKLRAIGIHITENPTEVNILCAPKIVRTKKFVAALSNAPAVVNTKFLDQCLKDKAVPPVEDHALEDKAGEKAQDIKLRQTIARAEQNRHRLFRDWQIFVTEGVKGGWVTFKDIIEANGGACHLWKGRATQVSKRPRGKQPDADGDADMSDGTEEETEFEQNREVDDGETLYLISSDEKEDVKLWQKFRDMAKKAGMTPRIVEPNWLLSCALSQQIRFDDKWEMTKI</sequence>
<feature type="region of interest" description="Disordered" evidence="1">
    <location>
        <begin position="758"/>
        <end position="793"/>
    </location>
</feature>
<evidence type="ECO:0000313" key="3">
    <source>
        <dbReference type="EMBL" id="KAK8166510.1"/>
    </source>
</evidence>
<dbReference type="CDD" id="cd00027">
    <property type="entry name" value="BRCT"/>
    <property type="match status" value="1"/>
</dbReference>
<dbReference type="SMART" id="SM00292">
    <property type="entry name" value="BRCT"/>
    <property type="match status" value="4"/>
</dbReference>
<organism evidence="3 4">
    <name type="scientific">Phyllosticta citrichinensis</name>
    <dbReference type="NCBI Taxonomy" id="1130410"/>
    <lineage>
        <taxon>Eukaryota</taxon>
        <taxon>Fungi</taxon>
        <taxon>Dikarya</taxon>
        <taxon>Ascomycota</taxon>
        <taxon>Pezizomycotina</taxon>
        <taxon>Dothideomycetes</taxon>
        <taxon>Dothideomycetes incertae sedis</taxon>
        <taxon>Botryosphaeriales</taxon>
        <taxon>Phyllostictaceae</taxon>
        <taxon>Phyllosticta</taxon>
    </lineage>
</organism>
<dbReference type="SUPFAM" id="SSF52113">
    <property type="entry name" value="BRCT domain"/>
    <property type="match status" value="4"/>
</dbReference>
<dbReference type="CDD" id="cd18437">
    <property type="entry name" value="BRCT_BRC1_like_rpt3"/>
    <property type="match status" value="1"/>
</dbReference>
<feature type="domain" description="BRCT" evidence="2">
    <location>
        <begin position="348"/>
        <end position="431"/>
    </location>
</feature>
<feature type="region of interest" description="Disordered" evidence="1">
    <location>
        <begin position="555"/>
        <end position="603"/>
    </location>
</feature>
<protein>
    <recommendedName>
        <fullName evidence="2">BRCT domain-containing protein</fullName>
    </recommendedName>
</protein>
<reference evidence="3 4" key="1">
    <citation type="journal article" date="2022" name="G3 (Bethesda)">
        <title>Enemy or ally: a genomic approach to elucidate the lifestyle of Phyllosticta citrichinaensis.</title>
        <authorList>
            <person name="Buijs V.A."/>
            <person name="Groenewald J.Z."/>
            <person name="Haridas S."/>
            <person name="LaButti K.M."/>
            <person name="Lipzen A."/>
            <person name="Martin F.M."/>
            <person name="Barry K."/>
            <person name="Grigoriev I.V."/>
            <person name="Crous P.W."/>
            <person name="Seidl M.F."/>
        </authorList>
    </citation>
    <scope>NUCLEOTIDE SEQUENCE [LARGE SCALE GENOMIC DNA]</scope>
    <source>
        <strain evidence="3 4">CBS 129764</strain>
    </source>
</reference>
<keyword evidence="4" id="KW-1185">Reference proteome</keyword>
<dbReference type="CDD" id="cd18436">
    <property type="entry name" value="BRCT_BRC1_like_rpt2"/>
    <property type="match status" value="1"/>
</dbReference>
<feature type="compositionally biased region" description="Acidic residues" evidence="1">
    <location>
        <begin position="772"/>
        <end position="788"/>
    </location>
</feature>
<feature type="compositionally biased region" description="Basic and acidic residues" evidence="1">
    <location>
        <begin position="508"/>
        <end position="517"/>
    </location>
</feature>
<feature type="domain" description="BRCT" evidence="2">
    <location>
        <begin position="113"/>
        <end position="205"/>
    </location>
</feature>
<dbReference type="PANTHER" id="PTHR47667">
    <property type="entry name" value="REGULATOR OF TY1 TRANSPOSITION PROTEIN 107"/>
    <property type="match status" value="1"/>
</dbReference>
<dbReference type="PANTHER" id="PTHR47667:SF1">
    <property type="entry name" value="REGULATOR OF TY1 TRANSPOSITION PROTEIN 107"/>
    <property type="match status" value="1"/>
</dbReference>
<dbReference type="Gene3D" id="3.40.50.10190">
    <property type="entry name" value="BRCT domain"/>
    <property type="match status" value="5"/>
</dbReference>
<feature type="compositionally biased region" description="Basic and acidic residues" evidence="1">
    <location>
        <begin position="563"/>
        <end position="580"/>
    </location>
</feature>
<dbReference type="InterPro" id="IPR036420">
    <property type="entry name" value="BRCT_dom_sf"/>
</dbReference>
<dbReference type="CDD" id="cd17743">
    <property type="entry name" value="BRCT_BRC1_like_rpt5"/>
    <property type="match status" value="1"/>
</dbReference>
<dbReference type="Pfam" id="PF00533">
    <property type="entry name" value="BRCT"/>
    <property type="match status" value="1"/>
</dbReference>
<gene>
    <name evidence="3" type="ORF">IWX90DRAFT_465997</name>
</gene>
<dbReference type="InterPro" id="IPR001357">
    <property type="entry name" value="BRCT_dom"/>
</dbReference>
<dbReference type="InterPro" id="IPR053036">
    <property type="entry name" value="CellCycle_DNARepair_Reg"/>
</dbReference>
<dbReference type="Pfam" id="PF16770">
    <property type="entry name" value="RTT107_BRCT_5"/>
    <property type="match status" value="1"/>
</dbReference>
<evidence type="ECO:0000259" key="2">
    <source>
        <dbReference type="PROSITE" id="PS50172"/>
    </source>
</evidence>
<accession>A0ABR1XTI2</accession>
<feature type="compositionally biased region" description="Basic and acidic residues" evidence="1">
    <location>
        <begin position="466"/>
        <end position="476"/>
    </location>
</feature>
<evidence type="ECO:0000313" key="4">
    <source>
        <dbReference type="Proteomes" id="UP001456524"/>
    </source>
</evidence>
<comment type="caution">
    <text evidence="3">The sequence shown here is derived from an EMBL/GenBank/DDBJ whole genome shotgun (WGS) entry which is preliminary data.</text>
</comment>
<feature type="domain" description="BRCT" evidence="2">
    <location>
        <begin position="9"/>
        <end position="113"/>
    </location>
</feature>
<dbReference type="Proteomes" id="UP001456524">
    <property type="component" value="Unassembled WGS sequence"/>
</dbReference>